<dbReference type="Proteomes" id="UP000233551">
    <property type="component" value="Unassembled WGS sequence"/>
</dbReference>
<evidence type="ECO:0000313" key="2">
    <source>
        <dbReference type="Proteomes" id="UP000233551"/>
    </source>
</evidence>
<organism evidence="1 2">
    <name type="scientific">Punica granatum</name>
    <name type="common">Pomegranate</name>
    <dbReference type="NCBI Taxonomy" id="22663"/>
    <lineage>
        <taxon>Eukaryota</taxon>
        <taxon>Viridiplantae</taxon>
        <taxon>Streptophyta</taxon>
        <taxon>Embryophyta</taxon>
        <taxon>Tracheophyta</taxon>
        <taxon>Spermatophyta</taxon>
        <taxon>Magnoliopsida</taxon>
        <taxon>eudicotyledons</taxon>
        <taxon>Gunneridae</taxon>
        <taxon>Pentapetalae</taxon>
        <taxon>rosids</taxon>
        <taxon>malvids</taxon>
        <taxon>Myrtales</taxon>
        <taxon>Lythraceae</taxon>
        <taxon>Punica</taxon>
    </lineage>
</organism>
<sequence>MKMVVVVTGRSKQEVTGVVVVMEMVAVAVAIEMLVEEEATCKDKEEGVMVEEEGVMCRHRELEAMEVEGVLQSIVIDFMGRYMPNLRKRSTLNGEKDETQVGQY</sequence>
<accession>A0A2I0IEU3</accession>
<dbReference type="EMBL" id="PGOL01003151">
    <property type="protein sequence ID" value="PKI42521.1"/>
    <property type="molecule type" value="Genomic_DNA"/>
</dbReference>
<reference evidence="1 2" key="1">
    <citation type="submission" date="2017-11" db="EMBL/GenBank/DDBJ databases">
        <title>De-novo sequencing of pomegranate (Punica granatum L.) genome.</title>
        <authorList>
            <person name="Akparov Z."/>
            <person name="Amiraslanov A."/>
            <person name="Hajiyeva S."/>
            <person name="Abbasov M."/>
            <person name="Kaur K."/>
            <person name="Hamwieh A."/>
            <person name="Solovyev V."/>
            <person name="Salamov A."/>
            <person name="Braich B."/>
            <person name="Kosarev P."/>
            <person name="Mahmoud A."/>
            <person name="Hajiyev E."/>
            <person name="Babayeva S."/>
            <person name="Izzatullayeva V."/>
            <person name="Mammadov A."/>
            <person name="Mammadov A."/>
            <person name="Sharifova S."/>
            <person name="Ojaghi J."/>
            <person name="Eynullazada K."/>
            <person name="Bayramov B."/>
            <person name="Abdulazimova A."/>
            <person name="Shahmuradov I."/>
        </authorList>
    </citation>
    <scope>NUCLEOTIDE SEQUENCE [LARGE SCALE GENOMIC DNA]</scope>
    <source>
        <strain evidence="2">cv. AG2017</strain>
        <tissue evidence="1">Leaf</tissue>
    </source>
</reference>
<dbReference type="AlphaFoldDB" id="A0A2I0IEU3"/>
<keyword evidence="2" id="KW-1185">Reference proteome</keyword>
<gene>
    <name evidence="1" type="ORF">CRG98_037110</name>
</gene>
<comment type="caution">
    <text evidence="1">The sequence shown here is derived from an EMBL/GenBank/DDBJ whole genome shotgun (WGS) entry which is preliminary data.</text>
</comment>
<name>A0A2I0IEU3_PUNGR</name>
<protein>
    <submittedName>
        <fullName evidence="1">Uncharacterized protein</fullName>
    </submittedName>
</protein>
<proteinExistence type="predicted"/>
<evidence type="ECO:0000313" key="1">
    <source>
        <dbReference type="EMBL" id="PKI42521.1"/>
    </source>
</evidence>